<sequence>MPDHSGTAQAKAIACSFFELLNEGRVNDAMAVLDDTGSWWNVGPRTAVPMTTFKLSGREIMRMMPMRFVLHGVIAEGDTVLIETESISPKPGGGTYNNRYCYVLVVQDGRILHVREYPDTKYAAEMLPPEAWAYEKGSWEKHYGTYWHKD</sequence>
<dbReference type="Pfam" id="PF12680">
    <property type="entry name" value="SnoaL_2"/>
    <property type="match status" value="1"/>
</dbReference>
<gene>
    <name evidence="2" type="ORF">ACFO3E_15385</name>
</gene>
<reference evidence="3" key="1">
    <citation type="journal article" date="2019" name="Int. J. Syst. Evol. Microbiol.">
        <title>The Global Catalogue of Microorganisms (GCM) 10K type strain sequencing project: providing services to taxonomists for standard genome sequencing and annotation.</title>
        <authorList>
            <consortium name="The Broad Institute Genomics Platform"/>
            <consortium name="The Broad Institute Genome Sequencing Center for Infectious Disease"/>
            <person name="Wu L."/>
            <person name="Ma J."/>
        </authorList>
    </citation>
    <scope>NUCLEOTIDE SEQUENCE [LARGE SCALE GENOMIC DNA]</scope>
    <source>
        <strain evidence="3">NBRC 103632</strain>
    </source>
</reference>
<dbReference type="Proteomes" id="UP001595957">
    <property type="component" value="Unassembled WGS sequence"/>
</dbReference>
<evidence type="ECO:0000259" key="1">
    <source>
        <dbReference type="Pfam" id="PF12680"/>
    </source>
</evidence>
<accession>A0ABV9F6F0</accession>
<protein>
    <submittedName>
        <fullName evidence="2">Nuclear transport factor 2 family protein</fullName>
    </submittedName>
</protein>
<dbReference type="InterPro" id="IPR032710">
    <property type="entry name" value="NTF2-like_dom_sf"/>
</dbReference>
<dbReference type="InterPro" id="IPR037401">
    <property type="entry name" value="SnoaL-like"/>
</dbReference>
<dbReference type="RefSeq" id="WP_380805876.1">
    <property type="nucleotide sequence ID" value="NZ_JBHSFZ010000044.1"/>
</dbReference>
<keyword evidence="3" id="KW-1185">Reference proteome</keyword>
<organism evidence="2 3">
    <name type="scientific">Sphingobium tyrosinilyticum</name>
    <dbReference type="NCBI Taxonomy" id="2715436"/>
    <lineage>
        <taxon>Bacteria</taxon>
        <taxon>Pseudomonadati</taxon>
        <taxon>Pseudomonadota</taxon>
        <taxon>Alphaproteobacteria</taxon>
        <taxon>Sphingomonadales</taxon>
        <taxon>Sphingomonadaceae</taxon>
        <taxon>Sphingobium</taxon>
    </lineage>
</organism>
<feature type="domain" description="SnoaL-like" evidence="1">
    <location>
        <begin position="17"/>
        <end position="113"/>
    </location>
</feature>
<dbReference type="SUPFAM" id="SSF54427">
    <property type="entry name" value="NTF2-like"/>
    <property type="match status" value="1"/>
</dbReference>
<comment type="caution">
    <text evidence="2">The sequence shown here is derived from an EMBL/GenBank/DDBJ whole genome shotgun (WGS) entry which is preliminary data.</text>
</comment>
<evidence type="ECO:0000313" key="2">
    <source>
        <dbReference type="EMBL" id="MFC4595559.1"/>
    </source>
</evidence>
<evidence type="ECO:0000313" key="3">
    <source>
        <dbReference type="Proteomes" id="UP001595957"/>
    </source>
</evidence>
<proteinExistence type="predicted"/>
<dbReference type="Gene3D" id="3.10.450.50">
    <property type="match status" value="1"/>
</dbReference>
<name>A0ABV9F6F0_9SPHN</name>
<dbReference type="EMBL" id="JBHSFZ010000044">
    <property type="protein sequence ID" value="MFC4595559.1"/>
    <property type="molecule type" value="Genomic_DNA"/>
</dbReference>